<comment type="subcellular location">
    <subcellularLocation>
        <location evidence="1">Nucleus</location>
    </subcellularLocation>
</comment>
<evidence type="ECO:0000256" key="5">
    <source>
        <dbReference type="ARBA" id="ARBA00023242"/>
    </source>
</evidence>
<accession>A0A4S8M6H2</accession>
<evidence type="ECO:0000313" key="7">
    <source>
        <dbReference type="EMBL" id="THU97874.1"/>
    </source>
</evidence>
<dbReference type="PANTHER" id="PTHR24215">
    <property type="entry name" value="RHO-GTPASE-ACTIVATING PROTEIN LRG1"/>
    <property type="match status" value="1"/>
</dbReference>
<name>A0A4S8M6H2_DENBC</name>
<keyword evidence="2" id="KW-0479">Metal-binding</keyword>
<dbReference type="EMBL" id="ML179147">
    <property type="protein sequence ID" value="THU97874.1"/>
    <property type="molecule type" value="Genomic_DNA"/>
</dbReference>
<dbReference type="PANTHER" id="PTHR24215:SF35">
    <property type="entry name" value="MUSCLE LIM PROTEIN MLP84B"/>
    <property type="match status" value="1"/>
</dbReference>
<evidence type="ECO:0000256" key="2">
    <source>
        <dbReference type="ARBA" id="ARBA00022723"/>
    </source>
</evidence>
<evidence type="ECO:0000259" key="6">
    <source>
        <dbReference type="Pfam" id="PF00412"/>
    </source>
</evidence>
<evidence type="ECO:0000313" key="8">
    <source>
        <dbReference type="Proteomes" id="UP000297245"/>
    </source>
</evidence>
<dbReference type="GO" id="GO:0030695">
    <property type="term" value="F:GTPase regulator activity"/>
    <property type="evidence" value="ECO:0007669"/>
    <property type="project" value="UniProtKB-ARBA"/>
</dbReference>
<dbReference type="GO" id="GO:0046872">
    <property type="term" value="F:metal ion binding"/>
    <property type="evidence" value="ECO:0007669"/>
    <property type="project" value="UniProtKB-KW"/>
</dbReference>
<dbReference type="SUPFAM" id="SSF57716">
    <property type="entry name" value="Glucocorticoid receptor-like (DNA-binding domain)"/>
    <property type="match status" value="1"/>
</dbReference>
<feature type="domain" description="LIM zinc-binding" evidence="6">
    <location>
        <begin position="10"/>
        <end position="49"/>
    </location>
</feature>
<protein>
    <recommendedName>
        <fullName evidence="6">LIM zinc-binding domain-containing protein</fullName>
    </recommendedName>
</protein>
<organism evidence="7 8">
    <name type="scientific">Dendrothele bispora (strain CBS 962.96)</name>
    <dbReference type="NCBI Taxonomy" id="1314807"/>
    <lineage>
        <taxon>Eukaryota</taxon>
        <taxon>Fungi</taxon>
        <taxon>Dikarya</taxon>
        <taxon>Basidiomycota</taxon>
        <taxon>Agaricomycotina</taxon>
        <taxon>Agaricomycetes</taxon>
        <taxon>Agaricomycetidae</taxon>
        <taxon>Agaricales</taxon>
        <taxon>Agaricales incertae sedis</taxon>
        <taxon>Dendrothele</taxon>
    </lineage>
</organism>
<evidence type="ECO:0000256" key="3">
    <source>
        <dbReference type="ARBA" id="ARBA00022737"/>
    </source>
</evidence>
<gene>
    <name evidence="7" type="ORF">K435DRAFT_662097</name>
</gene>
<dbReference type="OrthoDB" id="8062037at2759"/>
<dbReference type="GO" id="GO:0030036">
    <property type="term" value="P:actin cytoskeleton organization"/>
    <property type="evidence" value="ECO:0007669"/>
    <property type="project" value="TreeGrafter"/>
</dbReference>
<keyword evidence="4" id="KW-0862">Zinc</keyword>
<dbReference type="Pfam" id="PF00412">
    <property type="entry name" value="LIM"/>
    <property type="match status" value="1"/>
</dbReference>
<keyword evidence="5" id="KW-0539">Nucleus</keyword>
<evidence type="ECO:0000256" key="1">
    <source>
        <dbReference type="ARBA" id="ARBA00004123"/>
    </source>
</evidence>
<keyword evidence="8" id="KW-1185">Reference proteome</keyword>
<evidence type="ECO:0000256" key="4">
    <source>
        <dbReference type="ARBA" id="ARBA00022833"/>
    </source>
</evidence>
<dbReference type="GO" id="GO:0005634">
    <property type="term" value="C:nucleus"/>
    <property type="evidence" value="ECO:0007669"/>
    <property type="project" value="UniProtKB-SubCell"/>
</dbReference>
<dbReference type="AlphaFoldDB" id="A0A4S8M6H2"/>
<keyword evidence="3" id="KW-0677">Repeat</keyword>
<dbReference type="Gene3D" id="2.10.110.10">
    <property type="entry name" value="Cysteine Rich Protein"/>
    <property type="match status" value="1"/>
</dbReference>
<dbReference type="Proteomes" id="UP000297245">
    <property type="component" value="Unassembled WGS sequence"/>
</dbReference>
<proteinExistence type="predicted"/>
<sequence length="56" mass="6391">MHPFGGSPKCPRCSKSVYAAEQLYHKPCLACTSCNKRLDSFTLLEHDEQVRALYFL</sequence>
<reference evidence="7 8" key="1">
    <citation type="journal article" date="2019" name="Nat. Ecol. Evol.">
        <title>Megaphylogeny resolves global patterns of mushroom evolution.</title>
        <authorList>
            <person name="Varga T."/>
            <person name="Krizsan K."/>
            <person name="Foldi C."/>
            <person name="Dima B."/>
            <person name="Sanchez-Garcia M."/>
            <person name="Sanchez-Ramirez S."/>
            <person name="Szollosi G.J."/>
            <person name="Szarkandi J.G."/>
            <person name="Papp V."/>
            <person name="Albert L."/>
            <person name="Andreopoulos W."/>
            <person name="Angelini C."/>
            <person name="Antonin V."/>
            <person name="Barry K.W."/>
            <person name="Bougher N.L."/>
            <person name="Buchanan P."/>
            <person name="Buyck B."/>
            <person name="Bense V."/>
            <person name="Catcheside P."/>
            <person name="Chovatia M."/>
            <person name="Cooper J."/>
            <person name="Damon W."/>
            <person name="Desjardin D."/>
            <person name="Finy P."/>
            <person name="Geml J."/>
            <person name="Haridas S."/>
            <person name="Hughes K."/>
            <person name="Justo A."/>
            <person name="Karasinski D."/>
            <person name="Kautmanova I."/>
            <person name="Kiss B."/>
            <person name="Kocsube S."/>
            <person name="Kotiranta H."/>
            <person name="LaButti K.M."/>
            <person name="Lechner B.E."/>
            <person name="Liimatainen K."/>
            <person name="Lipzen A."/>
            <person name="Lukacs Z."/>
            <person name="Mihaltcheva S."/>
            <person name="Morgado L.N."/>
            <person name="Niskanen T."/>
            <person name="Noordeloos M.E."/>
            <person name="Ohm R.A."/>
            <person name="Ortiz-Santana B."/>
            <person name="Ovrebo C."/>
            <person name="Racz N."/>
            <person name="Riley R."/>
            <person name="Savchenko A."/>
            <person name="Shiryaev A."/>
            <person name="Soop K."/>
            <person name="Spirin V."/>
            <person name="Szebenyi C."/>
            <person name="Tomsovsky M."/>
            <person name="Tulloss R.E."/>
            <person name="Uehling J."/>
            <person name="Grigoriev I.V."/>
            <person name="Vagvolgyi C."/>
            <person name="Papp T."/>
            <person name="Martin F.M."/>
            <person name="Miettinen O."/>
            <person name="Hibbett D.S."/>
            <person name="Nagy L.G."/>
        </authorList>
    </citation>
    <scope>NUCLEOTIDE SEQUENCE [LARGE SCALE GENOMIC DNA]</scope>
    <source>
        <strain evidence="7 8">CBS 962.96</strain>
    </source>
</reference>
<dbReference type="InterPro" id="IPR001781">
    <property type="entry name" value="Znf_LIM"/>
</dbReference>
<dbReference type="GO" id="GO:0005737">
    <property type="term" value="C:cytoplasm"/>
    <property type="evidence" value="ECO:0007669"/>
    <property type="project" value="TreeGrafter"/>
</dbReference>